<comment type="cofactor">
    <cofactor evidence="1">
        <name>FAD</name>
        <dbReference type="ChEBI" id="CHEBI:57692"/>
    </cofactor>
</comment>
<dbReference type="Pfam" id="PF07976">
    <property type="entry name" value="Phe_hydrox_dim"/>
    <property type="match status" value="1"/>
</dbReference>
<evidence type="ECO:0000256" key="4">
    <source>
        <dbReference type="ARBA" id="ARBA00022827"/>
    </source>
</evidence>
<dbReference type="Gene3D" id="3.30.9.10">
    <property type="entry name" value="D-Amino Acid Oxidase, subunit A, domain 2"/>
    <property type="match status" value="1"/>
</dbReference>
<dbReference type="InterPro" id="IPR038220">
    <property type="entry name" value="PHOX_C_sf"/>
</dbReference>
<dbReference type="PRINTS" id="PR00420">
    <property type="entry name" value="RNGMNOXGNASE"/>
</dbReference>
<keyword evidence="9" id="KW-1185">Reference proteome</keyword>
<comment type="caution">
    <text evidence="8">The sequence shown here is derived from an EMBL/GenBank/DDBJ whole genome shotgun (WGS) entry which is preliminary data.</text>
</comment>
<dbReference type="EMBL" id="JAAAIN010000462">
    <property type="protein sequence ID" value="KAG0314177.1"/>
    <property type="molecule type" value="Genomic_DNA"/>
</dbReference>
<keyword evidence="4" id="KW-0274">FAD</keyword>
<dbReference type="PANTHER" id="PTHR43004">
    <property type="entry name" value="TRK SYSTEM POTASSIUM UPTAKE PROTEIN"/>
    <property type="match status" value="1"/>
</dbReference>
<dbReference type="OrthoDB" id="2690153at2759"/>
<dbReference type="InterPro" id="IPR036249">
    <property type="entry name" value="Thioredoxin-like_sf"/>
</dbReference>
<evidence type="ECO:0000256" key="2">
    <source>
        <dbReference type="ARBA" id="ARBA00007801"/>
    </source>
</evidence>
<comment type="similarity">
    <text evidence="2">Belongs to the PheA/TfdB FAD monooxygenase family.</text>
</comment>
<evidence type="ECO:0008006" key="10">
    <source>
        <dbReference type="Google" id="ProtNLM"/>
    </source>
</evidence>
<dbReference type="InterPro" id="IPR036188">
    <property type="entry name" value="FAD/NAD-bd_sf"/>
</dbReference>
<dbReference type="AlphaFoldDB" id="A0A9P6R7L1"/>
<dbReference type="GO" id="GO:0071949">
    <property type="term" value="F:FAD binding"/>
    <property type="evidence" value="ECO:0007669"/>
    <property type="project" value="InterPro"/>
</dbReference>
<feature type="domain" description="Phenol hydroxylase-like C-terminal dimerisation" evidence="7">
    <location>
        <begin position="490"/>
        <end position="632"/>
    </location>
</feature>
<evidence type="ECO:0000256" key="5">
    <source>
        <dbReference type="ARBA" id="ARBA00023002"/>
    </source>
</evidence>
<evidence type="ECO:0000259" key="7">
    <source>
        <dbReference type="Pfam" id="PF07976"/>
    </source>
</evidence>
<dbReference type="SUPFAM" id="SSF52833">
    <property type="entry name" value="Thioredoxin-like"/>
    <property type="match status" value="1"/>
</dbReference>
<dbReference type="Proteomes" id="UP000823405">
    <property type="component" value="Unassembled WGS sequence"/>
</dbReference>
<protein>
    <recommendedName>
        <fullName evidence="10">FAD-binding domain-containing protein</fullName>
    </recommendedName>
</protein>
<keyword evidence="5" id="KW-0560">Oxidoreductase</keyword>
<organism evidence="8 9">
    <name type="scientific">Linnemannia gamsii</name>
    <dbReference type="NCBI Taxonomy" id="64522"/>
    <lineage>
        <taxon>Eukaryota</taxon>
        <taxon>Fungi</taxon>
        <taxon>Fungi incertae sedis</taxon>
        <taxon>Mucoromycota</taxon>
        <taxon>Mortierellomycotina</taxon>
        <taxon>Mortierellomycetes</taxon>
        <taxon>Mortierellales</taxon>
        <taxon>Mortierellaceae</taxon>
        <taxon>Linnemannia</taxon>
    </lineage>
</organism>
<evidence type="ECO:0000256" key="3">
    <source>
        <dbReference type="ARBA" id="ARBA00022630"/>
    </source>
</evidence>
<dbReference type="InterPro" id="IPR050641">
    <property type="entry name" value="RIFMO-like"/>
</dbReference>
<proteinExistence type="inferred from homology"/>
<evidence type="ECO:0000313" key="9">
    <source>
        <dbReference type="Proteomes" id="UP000823405"/>
    </source>
</evidence>
<dbReference type="InterPro" id="IPR012941">
    <property type="entry name" value="Phe_hydrox_C_dim_dom"/>
</dbReference>
<name>A0A9P6R7L1_9FUNG</name>
<evidence type="ECO:0000259" key="6">
    <source>
        <dbReference type="Pfam" id="PF01494"/>
    </source>
</evidence>
<evidence type="ECO:0000313" key="8">
    <source>
        <dbReference type="EMBL" id="KAG0314177.1"/>
    </source>
</evidence>
<dbReference type="Pfam" id="PF01494">
    <property type="entry name" value="FAD_binding_3"/>
    <property type="match status" value="1"/>
</dbReference>
<dbReference type="Gene3D" id="3.50.50.60">
    <property type="entry name" value="FAD/NAD(P)-binding domain"/>
    <property type="match status" value="1"/>
</dbReference>
<dbReference type="Gene3D" id="3.40.30.20">
    <property type="match status" value="1"/>
</dbReference>
<reference evidence="8" key="1">
    <citation type="journal article" date="2020" name="Fungal Divers.">
        <title>Resolving the Mortierellaceae phylogeny through synthesis of multi-gene phylogenetics and phylogenomics.</title>
        <authorList>
            <person name="Vandepol N."/>
            <person name="Liber J."/>
            <person name="Desiro A."/>
            <person name="Na H."/>
            <person name="Kennedy M."/>
            <person name="Barry K."/>
            <person name="Grigoriev I.V."/>
            <person name="Miller A.N."/>
            <person name="O'Donnell K."/>
            <person name="Stajich J.E."/>
            <person name="Bonito G."/>
        </authorList>
    </citation>
    <scope>NUCLEOTIDE SEQUENCE</scope>
    <source>
        <strain evidence="8">NVP60</strain>
    </source>
</reference>
<feature type="domain" description="FAD-binding" evidence="6">
    <location>
        <begin position="2"/>
        <end position="378"/>
    </location>
</feature>
<dbReference type="InterPro" id="IPR002938">
    <property type="entry name" value="FAD-bd"/>
</dbReference>
<dbReference type="SUPFAM" id="SSF51905">
    <property type="entry name" value="FAD/NAD(P)-binding domain"/>
    <property type="match status" value="1"/>
</dbReference>
<keyword evidence="3" id="KW-0285">Flavoprotein</keyword>
<gene>
    <name evidence="8" type="ORF">BGZ97_009554</name>
</gene>
<accession>A0A9P6R7L1</accession>
<dbReference type="GO" id="GO:0016709">
    <property type="term" value="F:oxidoreductase activity, acting on paired donors, with incorporation or reduction of molecular oxygen, NAD(P)H as one donor, and incorporation of one atom of oxygen"/>
    <property type="evidence" value="ECO:0007669"/>
    <property type="project" value="UniProtKB-ARBA"/>
</dbReference>
<dbReference type="PANTHER" id="PTHR43004:SF19">
    <property type="entry name" value="BINDING MONOOXYGENASE, PUTATIVE (JCVI)-RELATED"/>
    <property type="match status" value="1"/>
</dbReference>
<sequence length="634" mass="70357">MLPVLISGAGPVGLYEALLLAQLGIPIRIIEREMAISPHSRALGLHARTLEILQFTGAVDPFLEIGKPIANVSYFRNTRLVGSLPVIQASEHSRFSTGLFLEQAKTSEIFVNKLKELGVHVEYGWELLDTKVVEGEEEEYVETTIRRALVGGNVAKGEDQVLGDTELRAEQEDKDYETQVVRSKYLVACDGGRSTVRHKLNIAFPGRSLAHKTLMWDGLCECDIPLEQISAVTNSNGKSLIAFPMNDGVVRIGVEDGNLAPGEDFQQTLRNLSVERFESVVAETTYPAKFKVLSTTWLTCFKINERRAEHFVHKNRIFLAGDAAHIHSPAGGQGLNTGLQDAHNLAWKLGYVLNGLAKPEFLLPTYEERGAMADRAIRLSSKLMNRNRKRGFVADIKAYLFFLIGPLVAKWAGSVFFSSEVAMLDVKYEKNNVNRPHETQPEPEADYKVGIRAKDGILLPFYSSSLTTDTKEKRDPQPTLRIHSLFAGVARFHVIVFASDQLTTGAKEISTLLDRHVTQWQSKWTYNSTLQDGYADKDLFKVHVIAGPQSSSSSAASSATLLEMSKREVGKGKVYIDNDGQSHKRYGFSANKAQGGITVVRPDSHVGFRVHGVHEEAWKDVDQYFSTVLLAQSE</sequence>
<evidence type="ECO:0000256" key="1">
    <source>
        <dbReference type="ARBA" id="ARBA00001974"/>
    </source>
</evidence>